<dbReference type="EMBL" id="CP010537">
    <property type="protein sequence ID" value="AJG23192.1"/>
    <property type="molecule type" value="Genomic_DNA"/>
</dbReference>
<dbReference type="Proteomes" id="UP000031843">
    <property type="component" value="Chromosome secondary"/>
</dbReference>
<dbReference type="KEGG" id="cbw:RR42_s1604"/>
<protein>
    <submittedName>
        <fullName evidence="1">Uncharacterized protein</fullName>
    </submittedName>
</protein>
<reference evidence="1 2" key="1">
    <citation type="journal article" date="2015" name="Genome Announc.">
        <title>Complete Genome Sequence of Cupriavidus basilensis 4G11, Isolated from the Oak Ridge Field Research Center Site.</title>
        <authorList>
            <person name="Ray J."/>
            <person name="Waters R.J."/>
            <person name="Skerker J.M."/>
            <person name="Kuehl J.V."/>
            <person name="Price M.N."/>
            <person name="Huang J."/>
            <person name="Chakraborty R."/>
            <person name="Arkin A.P."/>
            <person name="Deutschbauer A."/>
        </authorList>
    </citation>
    <scope>NUCLEOTIDE SEQUENCE [LARGE SCALE GENOMIC DNA]</scope>
    <source>
        <strain evidence="1">4G11</strain>
    </source>
</reference>
<evidence type="ECO:0000313" key="2">
    <source>
        <dbReference type="Proteomes" id="UP000031843"/>
    </source>
</evidence>
<accession>A0A0C4YC97</accession>
<keyword evidence="2" id="KW-1185">Reference proteome</keyword>
<dbReference type="AlphaFoldDB" id="A0A0C4YC97"/>
<proteinExistence type="predicted"/>
<dbReference type="OrthoDB" id="8971000at2"/>
<name>A0A0C4YC97_9BURK</name>
<sequence length="121" mass="12999">MTHPPAASSPYQILFAFTAAAGAVLEIKRIGLPADAPRSRKYQWLWIAAGNGPQKVLPLQFVSMSQEDCQVRVFAEGTLRFGERDAAMTLSTGQMLHLRACAADAVPPDVAALVARYVAAD</sequence>
<dbReference type="RefSeq" id="WP_043354909.1">
    <property type="nucleotide sequence ID" value="NZ_CP010537.1"/>
</dbReference>
<gene>
    <name evidence="1" type="ORF">RR42_s1604</name>
</gene>
<organism evidence="1 2">
    <name type="scientific">Cupriavidus basilensis</name>
    <dbReference type="NCBI Taxonomy" id="68895"/>
    <lineage>
        <taxon>Bacteria</taxon>
        <taxon>Pseudomonadati</taxon>
        <taxon>Pseudomonadota</taxon>
        <taxon>Betaproteobacteria</taxon>
        <taxon>Burkholderiales</taxon>
        <taxon>Burkholderiaceae</taxon>
        <taxon>Cupriavidus</taxon>
    </lineage>
</organism>
<evidence type="ECO:0000313" key="1">
    <source>
        <dbReference type="EMBL" id="AJG23192.1"/>
    </source>
</evidence>